<dbReference type="GO" id="GO:0008270">
    <property type="term" value="F:zinc ion binding"/>
    <property type="evidence" value="ECO:0007669"/>
    <property type="project" value="UniProtKB-KW"/>
</dbReference>
<gene>
    <name evidence="10 14" type="primary">topA</name>
    <name evidence="14" type="ORF">AZOBR_p130068</name>
</gene>
<dbReference type="InterPro" id="IPR006171">
    <property type="entry name" value="TOPRIM_dom"/>
</dbReference>
<comment type="similarity">
    <text evidence="2 10">Belongs to the type IA topoisomerase family.</text>
</comment>
<dbReference type="InterPro" id="IPR013826">
    <property type="entry name" value="Topo_IA_cen_sub3"/>
</dbReference>
<evidence type="ECO:0000256" key="1">
    <source>
        <dbReference type="ARBA" id="ARBA00000213"/>
    </source>
</evidence>
<dbReference type="InterPro" id="IPR023406">
    <property type="entry name" value="Topo_IA_AS"/>
</dbReference>
<dbReference type="Proteomes" id="UP000007319">
    <property type="component" value="Plasmid AZOBR_p1"/>
</dbReference>
<dbReference type="EC" id="5.6.2.1" evidence="10"/>
<comment type="catalytic activity">
    <reaction evidence="1 10">
        <text>ATP-independent breakage of single-stranded DNA, followed by passage and rejoining.</text>
        <dbReference type="EC" id="5.6.2.1"/>
    </reaction>
</comment>
<dbReference type="RefSeq" id="WP_014197383.1">
    <property type="nucleotide sequence ID" value="NC_016594.1"/>
</dbReference>
<dbReference type="PROSITE" id="PS00396">
    <property type="entry name" value="TOPO_IA_1"/>
    <property type="match status" value="1"/>
</dbReference>
<dbReference type="SMART" id="SM00493">
    <property type="entry name" value="TOPRIM"/>
    <property type="match status" value="1"/>
</dbReference>
<feature type="site" description="Interaction with DNA" evidence="10">
    <location>
        <position position="148"/>
    </location>
</feature>
<feature type="site" description="Interaction with DNA" evidence="10">
    <location>
        <position position="308"/>
    </location>
</feature>
<feature type="region of interest" description="Interaction with DNA" evidence="10">
    <location>
        <begin position="168"/>
        <end position="173"/>
    </location>
</feature>
<keyword evidence="15" id="KW-1185">Reference proteome</keyword>
<dbReference type="PROSITE" id="PS50880">
    <property type="entry name" value="TOPRIM"/>
    <property type="match status" value="1"/>
</dbReference>
<dbReference type="SMART" id="SM00436">
    <property type="entry name" value="TOP1Bc"/>
    <property type="match status" value="1"/>
</dbReference>
<evidence type="ECO:0000256" key="9">
    <source>
        <dbReference type="ARBA" id="ARBA00023235"/>
    </source>
</evidence>
<evidence type="ECO:0000256" key="7">
    <source>
        <dbReference type="ARBA" id="ARBA00023029"/>
    </source>
</evidence>
<dbReference type="AlphaFoldDB" id="A0A9P1JU86"/>
<feature type="site" description="Interaction with DNA" evidence="10">
    <location>
        <position position="503"/>
    </location>
</feature>
<feature type="region of interest" description="Disordered" evidence="11">
    <location>
        <begin position="809"/>
        <end position="828"/>
    </location>
</feature>
<evidence type="ECO:0000313" key="15">
    <source>
        <dbReference type="Proteomes" id="UP000007319"/>
    </source>
</evidence>
<dbReference type="PANTHER" id="PTHR42785">
    <property type="entry name" value="DNA TOPOISOMERASE, TYPE IA, CORE"/>
    <property type="match status" value="1"/>
</dbReference>
<feature type="region of interest" description="Disordered" evidence="11">
    <location>
        <begin position="869"/>
        <end position="959"/>
    </location>
</feature>
<dbReference type="InterPro" id="IPR005733">
    <property type="entry name" value="TopoI_bac-type"/>
</dbReference>
<dbReference type="Gene3D" id="2.70.20.10">
    <property type="entry name" value="Topoisomerase I, domain 3"/>
    <property type="match status" value="1"/>
</dbReference>
<accession>A0A9P1JU86</accession>
<dbReference type="Gene3D" id="1.10.460.10">
    <property type="entry name" value="Topoisomerase I, domain 2"/>
    <property type="match status" value="1"/>
</dbReference>
<feature type="domain" description="Toprim" evidence="12">
    <location>
        <begin position="4"/>
        <end position="118"/>
    </location>
</feature>
<dbReference type="Pfam" id="PF13368">
    <property type="entry name" value="Toprim_C_rpt"/>
    <property type="match status" value="3"/>
</dbReference>
<keyword evidence="7 10" id="KW-0799">Topoisomerase</keyword>
<dbReference type="InterPro" id="IPR003601">
    <property type="entry name" value="Topo_IA_2"/>
</dbReference>
<evidence type="ECO:0000256" key="6">
    <source>
        <dbReference type="ARBA" id="ARBA00022842"/>
    </source>
</evidence>
<dbReference type="KEGG" id="abs:AZOBR_p130068"/>
<evidence type="ECO:0000259" key="13">
    <source>
        <dbReference type="PROSITE" id="PS52039"/>
    </source>
</evidence>
<dbReference type="Pfam" id="PF01131">
    <property type="entry name" value="Topoisom_bac"/>
    <property type="match status" value="1"/>
</dbReference>
<feature type="compositionally biased region" description="Basic and acidic residues" evidence="11">
    <location>
        <begin position="902"/>
        <end position="918"/>
    </location>
</feature>
<comment type="function">
    <text evidence="10">Releases the supercoiling and torsional tension of DNA, which is introduced during the DNA replication and transcription, by transiently cleaving and rejoining one strand of the DNA duplex. Introduces a single-strand break via transesterification at a target site in duplex DNA. The scissile phosphodiester is attacked by the catalytic tyrosine of the enzyme, resulting in the formation of a DNA-(5'-phosphotyrosyl)-enzyme intermediate and the expulsion of a 3'-OH DNA strand. The free DNA strand then undergoes passage around the unbroken strand, thus removing DNA supercoils. Finally, in the religation step, the DNA 3'-OH attacks the covalent intermediate to expel the active-site tyrosine and restore the DNA phosphodiester backbone.</text>
</comment>
<dbReference type="Pfam" id="PF01396">
    <property type="entry name" value="Zn_ribbon_Top1"/>
    <property type="match status" value="1"/>
</dbReference>
<keyword evidence="5" id="KW-0862">Zinc</keyword>
<dbReference type="CDD" id="cd00186">
    <property type="entry name" value="TOP1Ac"/>
    <property type="match status" value="1"/>
</dbReference>
<keyword evidence="14" id="KW-0614">Plasmid</keyword>
<keyword evidence="8 10" id="KW-0238">DNA-binding</keyword>
<dbReference type="NCBIfam" id="TIGR01051">
    <property type="entry name" value="topA_bact"/>
    <property type="match status" value="1"/>
</dbReference>
<feature type="compositionally biased region" description="Basic and acidic residues" evidence="11">
    <location>
        <begin position="869"/>
        <end position="879"/>
    </location>
</feature>
<dbReference type="Pfam" id="PF01751">
    <property type="entry name" value="Toprim"/>
    <property type="match status" value="1"/>
</dbReference>
<organism evidence="14 15">
    <name type="scientific">Azospirillum baldaniorum</name>
    <dbReference type="NCBI Taxonomy" id="1064539"/>
    <lineage>
        <taxon>Bacteria</taxon>
        <taxon>Pseudomonadati</taxon>
        <taxon>Pseudomonadota</taxon>
        <taxon>Alphaproteobacteria</taxon>
        <taxon>Rhodospirillales</taxon>
        <taxon>Azospirillaceae</taxon>
        <taxon>Azospirillum</taxon>
    </lineage>
</organism>
<feature type="domain" description="Topo IA-type catalytic" evidence="13">
    <location>
        <begin position="134"/>
        <end position="571"/>
    </location>
</feature>
<dbReference type="InterPro" id="IPR013498">
    <property type="entry name" value="Topo_IA_Znf"/>
</dbReference>
<dbReference type="PRINTS" id="PR00417">
    <property type="entry name" value="PRTPISMRASEI"/>
</dbReference>
<evidence type="ECO:0000256" key="2">
    <source>
        <dbReference type="ARBA" id="ARBA00009446"/>
    </source>
</evidence>
<dbReference type="InterPro" id="IPR023405">
    <property type="entry name" value="Topo_IA_core_domain"/>
</dbReference>
<keyword evidence="3" id="KW-0479">Metal-binding</keyword>
<dbReference type="SUPFAM" id="SSF56712">
    <property type="entry name" value="Prokaryotic type I DNA topoisomerase"/>
    <property type="match status" value="1"/>
</dbReference>
<evidence type="ECO:0000256" key="5">
    <source>
        <dbReference type="ARBA" id="ARBA00022833"/>
    </source>
</evidence>
<dbReference type="GO" id="GO:0005694">
    <property type="term" value="C:chromosome"/>
    <property type="evidence" value="ECO:0007669"/>
    <property type="project" value="InterPro"/>
</dbReference>
<dbReference type="InterPro" id="IPR013824">
    <property type="entry name" value="Topo_IA_cen_sub1"/>
</dbReference>
<feature type="active site" description="O-(5'-phospho-DNA)-tyrosine intermediate" evidence="10">
    <location>
        <position position="306"/>
    </location>
</feature>
<dbReference type="PROSITE" id="PS52039">
    <property type="entry name" value="TOPO_IA_2"/>
    <property type="match status" value="1"/>
</dbReference>
<dbReference type="InterPro" id="IPR000380">
    <property type="entry name" value="Topo_IA"/>
</dbReference>
<feature type="region of interest" description="Disordered" evidence="11">
    <location>
        <begin position="649"/>
        <end position="669"/>
    </location>
</feature>
<keyword evidence="4" id="KW-0863">Zinc-finger</keyword>
<dbReference type="InterPro" id="IPR028612">
    <property type="entry name" value="Topoisom_1_IA"/>
</dbReference>
<feature type="site" description="Interaction with DNA" evidence="10">
    <location>
        <position position="160"/>
    </location>
</feature>
<evidence type="ECO:0000256" key="11">
    <source>
        <dbReference type="SAM" id="MobiDB-lite"/>
    </source>
</evidence>
<dbReference type="InterPro" id="IPR025589">
    <property type="entry name" value="Toprim_C_rpt"/>
</dbReference>
<dbReference type="GO" id="GO:0006265">
    <property type="term" value="P:DNA topological change"/>
    <property type="evidence" value="ECO:0007669"/>
    <property type="project" value="UniProtKB-UniRule"/>
</dbReference>
<feature type="site" description="Interaction with DNA" evidence="10">
    <location>
        <position position="145"/>
    </location>
</feature>
<dbReference type="SMART" id="SM00437">
    <property type="entry name" value="TOP1Ac"/>
    <property type="match status" value="1"/>
</dbReference>
<sequence length="959" mass="104497">MPGSNVVIVESPAKAKTINKYLGSDYTVVASFGHVRDLPARDGSVRPDEDFAMDWELGDRSKRHIDEIAKAVKGAERVYLATDPDREGEAIAWHLSELLREKRLIDDSKVQRITFNEITKSAVQAALEAPRDVSRELVDAYLARRALDYLVGFTLSPVLWRKLPGSRSAGRVQSVALRLICERESEIEVFKPQEYWTIEVGFATPGGASFTAQLTQLDGKRLDKFALPAREAAEAAVARISPQAFSVATVERKQSRRNPSPPFTTSTLQQEASRKLGFGATRTMRTAQRLYEGVDIGGETVGLITYMRTDGVSLSQEAIEGARNLIGSHWGERYVPAQPRVYKTAAKNAQEAHEAIRPTDLFRRPEEVSSYLEGDELRLYELIWKRTLASQMESAVLDQVAVDIASPSKDVVLRATGSVVVFDGFLKVYQEDRDDGAADDDQERRLPAMEQGDALARGDISPEQHFTQPPPRYTEASLVKKLEELGIGRPSTYASILQVLQDRNYVRLDKRRFIPEDRGRLVTAFLKNFFNRYVEYNFTADLENKLDEISDGRIDWKTVLRDFWRAFHVAVDGTKDLTITQVLTTLDEELGPHFFPTNANSDSPGHDPRVCPVCSQGRLGLKLGKMGAFIGCSRYPDCRYTRPLAVANDENGEAQEGPRELGNDPETSLPVTVRRGPYGAYIQLGPPPVAAAPAEAVVEEAPVDGKKTKGKKKVKTEAPKPKRVSLPKGMAAADVDLDTALKLLALPRSIGNHPETGEDISAGIGRFGPYLKHGSVYKSLTPDDDVLTIGINRAVDLLAGAAKKASAPAKTLGDHPKTGKPVTTGSGRFGPYVKHGSVYASIPKGTEADSVTLEQALELLEAKAAKDAAKKGKAPKEAEPAVDGAEAPAKAEKATKAKATAAKKESAKKDAVKKDAVKKAAPKKAAAKKANTAEADAAKSDAAKSDGDSDEKPAARKRA</sequence>
<dbReference type="InterPro" id="IPR003602">
    <property type="entry name" value="Topo_IA_DNA-bd_dom"/>
</dbReference>
<feature type="site" description="Interaction with DNA" evidence="10">
    <location>
        <position position="34"/>
    </location>
</feature>
<dbReference type="CDD" id="cd03363">
    <property type="entry name" value="TOPRIM_TopoIA_TopoI"/>
    <property type="match status" value="1"/>
</dbReference>
<proteinExistence type="inferred from homology"/>
<dbReference type="Gene3D" id="3.40.50.140">
    <property type="match status" value="1"/>
</dbReference>
<dbReference type="HAMAP" id="MF_00952">
    <property type="entry name" value="Topoisom_1_prok"/>
    <property type="match status" value="1"/>
</dbReference>
<dbReference type="GO" id="GO:0003917">
    <property type="term" value="F:DNA topoisomerase type I (single strand cut, ATP-independent) activity"/>
    <property type="evidence" value="ECO:0007669"/>
    <property type="project" value="UniProtKB-UniRule"/>
</dbReference>
<keyword evidence="9 10" id="KW-0413">Isomerase</keyword>
<dbReference type="EMBL" id="HE577328">
    <property type="protein sequence ID" value="CCC99880.1"/>
    <property type="molecule type" value="Genomic_DNA"/>
</dbReference>
<protein>
    <recommendedName>
        <fullName evidence="10">DNA topoisomerase 1</fullName>
        <ecNumber evidence="10">5.6.2.1</ecNumber>
    </recommendedName>
    <alternativeName>
        <fullName evidence="10">DNA topoisomerase I</fullName>
    </alternativeName>
</protein>
<comment type="caution">
    <text evidence="10">Lacks conserved residue(s) required for the propagation of feature annotation.</text>
</comment>
<reference evidence="14 15" key="1">
    <citation type="journal article" date="2011" name="PLoS Genet.">
        <title>Azospirillum genomes reveal transition of bacteria from aquatic to terrestrial environments.</title>
        <authorList>
            <person name="Wisniewski-Dye F."/>
            <person name="Borziak K."/>
            <person name="Khalsa-Moyers G."/>
            <person name="Alexandre G."/>
            <person name="Sukharnikov L.O."/>
            <person name="Wuichet K."/>
            <person name="Hurst G.B."/>
            <person name="McDonald W.H."/>
            <person name="Robertson J.S."/>
            <person name="Barbe V."/>
            <person name="Calteau A."/>
            <person name="Rouy Z."/>
            <person name="Mangenot S."/>
            <person name="Prigent-Combaret C."/>
            <person name="Normand P."/>
            <person name="Boyer M."/>
            <person name="Siguier P."/>
            <person name="Dessaux Y."/>
            <person name="Elmerich C."/>
            <person name="Condemine G."/>
            <person name="Krishnen G."/>
            <person name="Kennedy I."/>
            <person name="Paterson A.H."/>
            <person name="Gonzalez V."/>
            <person name="Mavingui P."/>
            <person name="Zhulin I.B."/>
        </authorList>
    </citation>
    <scope>NUCLEOTIDE SEQUENCE [LARGE SCALE GENOMIC DNA]</scope>
    <source>
        <strain evidence="14 15">Sp245</strain>
    </source>
</reference>
<dbReference type="Gene3D" id="1.10.290.10">
    <property type="entry name" value="Topoisomerase I, domain 4"/>
    <property type="match status" value="1"/>
</dbReference>
<keyword evidence="6" id="KW-0460">Magnesium</keyword>
<geneLocation type="plasmid" evidence="14 15">
    <name>AZOBR_p1</name>
</geneLocation>
<evidence type="ECO:0000256" key="3">
    <source>
        <dbReference type="ARBA" id="ARBA00022723"/>
    </source>
</evidence>
<dbReference type="PANTHER" id="PTHR42785:SF1">
    <property type="entry name" value="DNA TOPOISOMERASE"/>
    <property type="match status" value="1"/>
</dbReference>
<evidence type="ECO:0000256" key="4">
    <source>
        <dbReference type="ARBA" id="ARBA00022771"/>
    </source>
</evidence>
<dbReference type="InterPro" id="IPR013497">
    <property type="entry name" value="Topo_IA_cen"/>
</dbReference>
<evidence type="ECO:0000313" key="14">
    <source>
        <dbReference type="EMBL" id="CCC99880.1"/>
    </source>
</evidence>
<dbReference type="SUPFAM" id="SSF57783">
    <property type="entry name" value="Zinc beta-ribbon"/>
    <property type="match status" value="1"/>
</dbReference>
<dbReference type="InterPro" id="IPR034149">
    <property type="entry name" value="TOPRIM_TopoI"/>
</dbReference>
<evidence type="ECO:0000256" key="8">
    <source>
        <dbReference type="ARBA" id="ARBA00023125"/>
    </source>
</evidence>
<evidence type="ECO:0000256" key="10">
    <source>
        <dbReference type="HAMAP-Rule" id="MF_00952"/>
    </source>
</evidence>
<comment type="subunit">
    <text evidence="10">Monomer.</text>
</comment>
<feature type="site" description="Interaction with DNA" evidence="10">
    <location>
        <position position="144"/>
    </location>
</feature>
<dbReference type="GO" id="GO:0003677">
    <property type="term" value="F:DNA binding"/>
    <property type="evidence" value="ECO:0007669"/>
    <property type="project" value="UniProtKB-KW"/>
</dbReference>
<feature type="region of interest" description="Disordered" evidence="11">
    <location>
        <begin position="251"/>
        <end position="270"/>
    </location>
</feature>
<name>A0A9P1JU86_9PROT</name>
<feature type="region of interest" description="Disordered" evidence="11">
    <location>
        <begin position="702"/>
        <end position="723"/>
    </location>
</feature>
<evidence type="ECO:0000259" key="12">
    <source>
        <dbReference type="PROSITE" id="PS50880"/>
    </source>
</evidence>
<dbReference type="InterPro" id="IPR013825">
    <property type="entry name" value="Topo_IA_cen_sub2"/>
</dbReference>
<feature type="compositionally biased region" description="Basic and acidic residues" evidence="11">
    <location>
        <begin position="936"/>
        <end position="959"/>
    </location>
</feature>
<dbReference type="Gene3D" id="3.30.65.10">
    <property type="entry name" value="Bacterial Topoisomerase I, domain 1"/>
    <property type="match status" value="1"/>
</dbReference>